<dbReference type="EMBL" id="JADINH010000159">
    <property type="protein sequence ID" value="MBO8416223.1"/>
    <property type="molecule type" value="Genomic_DNA"/>
</dbReference>
<dbReference type="Gene3D" id="1.10.287.130">
    <property type="match status" value="1"/>
</dbReference>
<organism evidence="6 7">
    <name type="scientific">Candidatus Avisuccinivibrio stercorigallinarum</name>
    <dbReference type="NCBI Taxonomy" id="2840704"/>
    <lineage>
        <taxon>Bacteria</taxon>
        <taxon>Pseudomonadati</taxon>
        <taxon>Pseudomonadota</taxon>
        <taxon>Gammaproteobacteria</taxon>
        <taxon>Aeromonadales</taxon>
        <taxon>Succinivibrionaceae</taxon>
        <taxon>Succinivibrionaceae incertae sedis</taxon>
        <taxon>Candidatus Avisuccinivibrio</taxon>
    </lineage>
</organism>
<dbReference type="Gene3D" id="3.30.450.20">
    <property type="entry name" value="PAS domain"/>
    <property type="match status" value="1"/>
</dbReference>
<dbReference type="InterPro" id="IPR003594">
    <property type="entry name" value="HATPase_dom"/>
</dbReference>
<dbReference type="SUPFAM" id="SSF47384">
    <property type="entry name" value="Homodimeric domain of signal transducing histidine kinase"/>
    <property type="match status" value="1"/>
</dbReference>
<dbReference type="Pfam" id="PF13188">
    <property type="entry name" value="PAS_8"/>
    <property type="match status" value="1"/>
</dbReference>
<reference evidence="6" key="2">
    <citation type="journal article" date="2021" name="PeerJ">
        <title>Extensive microbial diversity within the chicken gut microbiome revealed by metagenomics and culture.</title>
        <authorList>
            <person name="Gilroy R."/>
            <person name="Ravi A."/>
            <person name="Getino M."/>
            <person name="Pursley I."/>
            <person name="Horton D.L."/>
            <person name="Alikhan N.F."/>
            <person name="Baker D."/>
            <person name="Gharbi K."/>
            <person name="Hall N."/>
            <person name="Watson M."/>
            <person name="Adriaenssens E.M."/>
            <person name="Foster-Nyarko E."/>
            <person name="Jarju S."/>
            <person name="Secka A."/>
            <person name="Antonio M."/>
            <person name="Oren A."/>
            <person name="Chaudhuri R.R."/>
            <person name="La Ragione R."/>
            <person name="Hildebrand F."/>
            <person name="Pallen M.J."/>
        </authorList>
    </citation>
    <scope>NUCLEOTIDE SEQUENCE</scope>
    <source>
        <strain evidence="6">17213</strain>
    </source>
</reference>
<reference evidence="6" key="1">
    <citation type="submission" date="2020-10" db="EMBL/GenBank/DDBJ databases">
        <authorList>
            <person name="Gilroy R."/>
        </authorList>
    </citation>
    <scope>NUCLEOTIDE SEQUENCE</scope>
    <source>
        <strain evidence="6">17213</strain>
    </source>
</reference>
<comment type="catalytic activity">
    <reaction evidence="1">
        <text>ATP + protein L-histidine = ADP + protein N-phospho-L-histidine.</text>
        <dbReference type="EC" id="2.7.13.3"/>
    </reaction>
</comment>
<protein>
    <recommendedName>
        <fullName evidence="2">histidine kinase</fullName>
        <ecNumber evidence="2">2.7.13.3</ecNumber>
    </recommendedName>
</protein>
<dbReference type="PROSITE" id="PS50112">
    <property type="entry name" value="PAS"/>
    <property type="match status" value="1"/>
</dbReference>
<name>A0A9D9DD54_9GAMM</name>
<dbReference type="PANTHER" id="PTHR43065">
    <property type="entry name" value="SENSOR HISTIDINE KINASE"/>
    <property type="match status" value="1"/>
</dbReference>
<evidence type="ECO:0000259" key="5">
    <source>
        <dbReference type="PROSITE" id="PS50112"/>
    </source>
</evidence>
<evidence type="ECO:0000313" key="7">
    <source>
        <dbReference type="Proteomes" id="UP000823631"/>
    </source>
</evidence>
<dbReference type="SUPFAM" id="SSF55874">
    <property type="entry name" value="ATPase domain of HSP90 chaperone/DNA topoisomerase II/histidine kinase"/>
    <property type="match status" value="1"/>
</dbReference>
<comment type="caution">
    <text evidence="6">The sequence shown here is derived from an EMBL/GenBank/DDBJ whole genome shotgun (WGS) entry which is preliminary data.</text>
</comment>
<evidence type="ECO:0000259" key="4">
    <source>
        <dbReference type="PROSITE" id="PS50109"/>
    </source>
</evidence>
<accession>A0A9D9DD54</accession>
<dbReference type="AlphaFoldDB" id="A0A9D9DD54"/>
<dbReference type="GO" id="GO:0000155">
    <property type="term" value="F:phosphorelay sensor kinase activity"/>
    <property type="evidence" value="ECO:0007669"/>
    <property type="project" value="InterPro"/>
</dbReference>
<feature type="domain" description="PAS" evidence="5">
    <location>
        <begin position="4"/>
        <end position="45"/>
    </location>
</feature>
<keyword evidence="3" id="KW-0597">Phosphoprotein</keyword>
<evidence type="ECO:0000256" key="1">
    <source>
        <dbReference type="ARBA" id="ARBA00000085"/>
    </source>
</evidence>
<gene>
    <name evidence="6" type="ORF">IAB19_07595</name>
</gene>
<dbReference type="Gene3D" id="3.30.565.10">
    <property type="entry name" value="Histidine kinase-like ATPase, C-terminal domain"/>
    <property type="match status" value="1"/>
</dbReference>
<dbReference type="InterPro" id="IPR036890">
    <property type="entry name" value="HATPase_C_sf"/>
</dbReference>
<dbReference type="InterPro" id="IPR004358">
    <property type="entry name" value="Sig_transdc_His_kin-like_C"/>
</dbReference>
<dbReference type="InterPro" id="IPR000014">
    <property type="entry name" value="PAS"/>
</dbReference>
<dbReference type="InterPro" id="IPR036097">
    <property type="entry name" value="HisK_dim/P_sf"/>
</dbReference>
<dbReference type="Proteomes" id="UP000823631">
    <property type="component" value="Unassembled WGS sequence"/>
</dbReference>
<evidence type="ECO:0000256" key="2">
    <source>
        <dbReference type="ARBA" id="ARBA00012438"/>
    </source>
</evidence>
<dbReference type="SMART" id="SM00387">
    <property type="entry name" value="HATPase_c"/>
    <property type="match status" value="1"/>
</dbReference>
<proteinExistence type="predicted"/>
<dbReference type="EC" id="2.7.13.3" evidence="2"/>
<dbReference type="InterPro" id="IPR035965">
    <property type="entry name" value="PAS-like_dom_sf"/>
</dbReference>
<evidence type="ECO:0000313" key="6">
    <source>
        <dbReference type="EMBL" id="MBO8416223.1"/>
    </source>
</evidence>
<dbReference type="SMART" id="SM00388">
    <property type="entry name" value="HisKA"/>
    <property type="match status" value="1"/>
</dbReference>
<dbReference type="SUPFAM" id="SSF55785">
    <property type="entry name" value="PYP-like sensor domain (PAS domain)"/>
    <property type="match status" value="1"/>
</dbReference>
<dbReference type="CDD" id="cd00082">
    <property type="entry name" value="HisKA"/>
    <property type="match status" value="1"/>
</dbReference>
<sequence>MTESADLMTEVFEKVPSAIIVIDARGMIKKANAGAHVLLGEKQLEGRRWVEVINAVFRPKRDDGHEISTRDGRRLQVSTMPLSHGQLVQMTDLTETRALQDKLNHMERLSSLGRMAASLAHQIRTPLSAAMLYAANLGNQKLPQASRQAFQKKLMERLAALEGQISDVLLFARTGEQTVSRVDAVDLISDAVSNLEAVTQKHGARFISEIGEKPMIMLANAVALSGALTNLCTNAVEAGADTVKLSLSADHDFIYIRVGNNGPEIPESLKEQIFEPFYTSKSSGTGLGLAVVRAVAKVHQGSVYLESSAEFPTIFTLKLPRYTREAAPSESISTGIFKRRVQQPEGRDAA</sequence>
<evidence type="ECO:0000256" key="3">
    <source>
        <dbReference type="ARBA" id="ARBA00022553"/>
    </source>
</evidence>
<dbReference type="PRINTS" id="PR00344">
    <property type="entry name" value="BCTRLSENSOR"/>
</dbReference>
<feature type="domain" description="Histidine kinase" evidence="4">
    <location>
        <begin position="118"/>
        <end position="323"/>
    </location>
</feature>
<dbReference type="Pfam" id="PF02518">
    <property type="entry name" value="HATPase_c"/>
    <property type="match status" value="1"/>
</dbReference>
<dbReference type="PROSITE" id="PS50109">
    <property type="entry name" value="HIS_KIN"/>
    <property type="match status" value="1"/>
</dbReference>
<dbReference type="PANTHER" id="PTHR43065:SF29">
    <property type="entry name" value="SENSOR PROTEIN KINASE FLES"/>
    <property type="match status" value="1"/>
</dbReference>
<dbReference type="Pfam" id="PF00512">
    <property type="entry name" value="HisKA"/>
    <property type="match status" value="1"/>
</dbReference>
<dbReference type="InterPro" id="IPR003661">
    <property type="entry name" value="HisK_dim/P_dom"/>
</dbReference>
<dbReference type="CDD" id="cd00075">
    <property type="entry name" value="HATPase"/>
    <property type="match status" value="1"/>
</dbReference>
<dbReference type="InterPro" id="IPR005467">
    <property type="entry name" value="His_kinase_dom"/>
</dbReference>